<dbReference type="KEGG" id="cgt:cgR_0539"/>
<accession>A0AB72V8B2</accession>
<dbReference type="Pfam" id="PF11071">
    <property type="entry name" value="Nuc_deoxyri_tr3"/>
    <property type="match status" value="1"/>
</dbReference>
<organism evidence="1">
    <name type="scientific">Corynebacterium glutamicum (strain R)</name>
    <dbReference type="NCBI Taxonomy" id="340322"/>
    <lineage>
        <taxon>Bacteria</taxon>
        <taxon>Bacillati</taxon>
        <taxon>Actinomycetota</taxon>
        <taxon>Actinomycetes</taxon>
        <taxon>Mycobacteriales</taxon>
        <taxon>Corynebacteriaceae</taxon>
        <taxon>Corynebacterium</taxon>
    </lineage>
</organism>
<evidence type="ECO:0008006" key="2">
    <source>
        <dbReference type="Google" id="ProtNLM"/>
    </source>
</evidence>
<proteinExistence type="predicted"/>
<dbReference type="EMBL" id="AP009044">
    <property type="protein sequence ID" value="BAF53507.1"/>
    <property type="molecule type" value="Genomic_DNA"/>
</dbReference>
<reference evidence="1" key="1">
    <citation type="journal article" date="2007" name="Microbiology">
        <title>Comparative analysis of the Corynebacterium glutamicum group and complete genome sequence of strain R.</title>
        <authorList>
            <person name="Yukawa H."/>
            <person name="Omumasaba C.A."/>
            <person name="Nonaka H."/>
            <person name="Kos P."/>
            <person name="Okai N."/>
            <person name="Suzuki N."/>
            <person name="Suda M."/>
            <person name="Tsuge Y."/>
            <person name="Watanabe J."/>
            <person name="Ikeda Y."/>
            <person name="Vertes A.A."/>
            <person name="Inui M."/>
        </authorList>
    </citation>
    <scope>NUCLEOTIDE SEQUENCE</scope>
    <source>
        <strain evidence="1">R</strain>
    </source>
</reference>
<gene>
    <name evidence="1" type="ordered locus">cgR_0539</name>
</gene>
<dbReference type="NCBIfam" id="TIGR03646">
    <property type="entry name" value="YtoQ_fam"/>
    <property type="match status" value="1"/>
</dbReference>
<protein>
    <recommendedName>
        <fullName evidence="2">YtoQ family protein</fullName>
    </recommendedName>
</protein>
<name>A0AB72V8B2_CORGB</name>
<dbReference type="AlphaFoldDB" id="A0AB72V8B2"/>
<dbReference type="InterPro" id="IPR019884">
    <property type="entry name" value="YtoQ_family_protein"/>
</dbReference>
<sequence>MALSFNVYLSGEIHTDWREEIQRGAEAAGLDVVFTAPVTDHPASDAAGDHLGEAPAGFWRDHQSSKVNSIRTRSLIEKADMVVVRFGDQYKQWNAAFDAGYCAALDKPYATLHGEDIVHPLKEVDAAAQAGCTTTDQVVEILRYMLEAEEALLSCASPLSRQAQRHGEPTLSPRPEFHRTAVGFRNCIDDRQPQALACPRGPLRPCEGLHPRADLRRVQLRPT</sequence>
<evidence type="ECO:0000313" key="1">
    <source>
        <dbReference type="EMBL" id="BAF53507.1"/>
    </source>
</evidence>
<dbReference type="Proteomes" id="UP000006698">
    <property type="component" value="Chromosome"/>
</dbReference>